<proteinExistence type="predicted"/>
<dbReference type="Proteomes" id="UP000504634">
    <property type="component" value="Unplaced"/>
</dbReference>
<protein>
    <submittedName>
        <fullName evidence="3">Uncharacterized protein LOC115632991</fullName>
    </submittedName>
</protein>
<evidence type="ECO:0000313" key="2">
    <source>
        <dbReference type="Proteomes" id="UP000504634"/>
    </source>
</evidence>
<name>A0A6J2UGD6_DROLE</name>
<organism evidence="2 3">
    <name type="scientific">Drosophila lebanonensis</name>
    <name type="common">Fruit fly</name>
    <name type="synonym">Scaptodrosophila lebanonensis</name>
    <dbReference type="NCBI Taxonomy" id="7225"/>
    <lineage>
        <taxon>Eukaryota</taxon>
        <taxon>Metazoa</taxon>
        <taxon>Ecdysozoa</taxon>
        <taxon>Arthropoda</taxon>
        <taxon>Hexapoda</taxon>
        <taxon>Insecta</taxon>
        <taxon>Pterygota</taxon>
        <taxon>Neoptera</taxon>
        <taxon>Endopterygota</taxon>
        <taxon>Diptera</taxon>
        <taxon>Brachycera</taxon>
        <taxon>Muscomorpha</taxon>
        <taxon>Ephydroidea</taxon>
        <taxon>Drosophilidae</taxon>
        <taxon>Scaptodrosophila</taxon>
    </lineage>
</organism>
<feature type="region of interest" description="Disordered" evidence="1">
    <location>
        <begin position="64"/>
        <end position="95"/>
    </location>
</feature>
<reference evidence="3" key="1">
    <citation type="submission" date="2025-08" db="UniProtKB">
        <authorList>
            <consortium name="RefSeq"/>
        </authorList>
    </citation>
    <scope>IDENTIFICATION</scope>
    <source>
        <strain evidence="3">11010-0011.00</strain>
        <tissue evidence="3">Whole body</tissue>
    </source>
</reference>
<gene>
    <name evidence="3" type="primary">LOC115632991</name>
</gene>
<keyword evidence="2" id="KW-1185">Reference proteome</keyword>
<sequence>MALGSAKGLLMPTPMTAIKFLTLRDNANLPLEFYENWNEAWREQFSKPELVVRQVIGIEFAPPKEKPVSSLSSTEDYDSENTTNGNPYLSKRCRL</sequence>
<dbReference type="GeneID" id="115632991"/>
<dbReference type="AlphaFoldDB" id="A0A6J2UGD6"/>
<evidence type="ECO:0000313" key="3">
    <source>
        <dbReference type="RefSeq" id="XP_030386172.1"/>
    </source>
</evidence>
<accession>A0A6J2UGD6</accession>
<feature type="compositionally biased region" description="Polar residues" evidence="1">
    <location>
        <begin position="69"/>
        <end position="87"/>
    </location>
</feature>
<dbReference type="RefSeq" id="XP_030386172.1">
    <property type="nucleotide sequence ID" value="XM_030530312.1"/>
</dbReference>
<dbReference type="OrthoDB" id="7851397at2759"/>
<evidence type="ECO:0000256" key="1">
    <source>
        <dbReference type="SAM" id="MobiDB-lite"/>
    </source>
</evidence>